<protein>
    <submittedName>
        <fullName evidence="1">Uncharacterized protein</fullName>
    </submittedName>
</protein>
<accession>A0AAV9KEU6</accession>
<dbReference type="EMBL" id="JAWPEI010000011">
    <property type="protein sequence ID" value="KAK4711779.1"/>
    <property type="molecule type" value="Genomic_DNA"/>
</dbReference>
<organism evidence="1 2">
    <name type="scientific">Solanum pinnatisectum</name>
    <name type="common">tansyleaf nightshade</name>
    <dbReference type="NCBI Taxonomy" id="50273"/>
    <lineage>
        <taxon>Eukaryota</taxon>
        <taxon>Viridiplantae</taxon>
        <taxon>Streptophyta</taxon>
        <taxon>Embryophyta</taxon>
        <taxon>Tracheophyta</taxon>
        <taxon>Spermatophyta</taxon>
        <taxon>Magnoliopsida</taxon>
        <taxon>eudicotyledons</taxon>
        <taxon>Gunneridae</taxon>
        <taxon>Pentapetalae</taxon>
        <taxon>asterids</taxon>
        <taxon>lamiids</taxon>
        <taxon>Solanales</taxon>
        <taxon>Solanaceae</taxon>
        <taxon>Solanoideae</taxon>
        <taxon>Solaneae</taxon>
        <taxon>Solanum</taxon>
    </lineage>
</organism>
<dbReference type="Proteomes" id="UP001311915">
    <property type="component" value="Unassembled WGS sequence"/>
</dbReference>
<evidence type="ECO:0000313" key="2">
    <source>
        <dbReference type="Proteomes" id="UP001311915"/>
    </source>
</evidence>
<dbReference type="AlphaFoldDB" id="A0AAV9KEU6"/>
<keyword evidence="2" id="KW-1185">Reference proteome</keyword>
<comment type="caution">
    <text evidence="1">The sequence shown here is derived from an EMBL/GenBank/DDBJ whole genome shotgun (WGS) entry which is preliminary data.</text>
</comment>
<evidence type="ECO:0000313" key="1">
    <source>
        <dbReference type="EMBL" id="KAK4711779.1"/>
    </source>
</evidence>
<reference evidence="1 2" key="1">
    <citation type="submission" date="2023-10" db="EMBL/GenBank/DDBJ databases">
        <title>Genome-Wide Identification Analysis in wild type Solanum Pinnatisectum Reveals Some Genes Defensing Phytophthora Infestans.</title>
        <authorList>
            <person name="Sun C."/>
        </authorList>
    </citation>
    <scope>NUCLEOTIDE SEQUENCE [LARGE SCALE GENOMIC DNA]</scope>
    <source>
        <strain evidence="1">LQN</strain>
        <tissue evidence="1">Leaf</tissue>
    </source>
</reference>
<proteinExistence type="predicted"/>
<name>A0AAV9KEU6_9SOLN</name>
<sequence>MTRSFDEKKSVQTRKEESFVIKQSKKRKRHHHAIRIHLADEITTNILSNHDSEKLLVGQWCMDTPNIFNFYSSRLSSVQLVEDDVEKLVCPSNYKPAIRYRVYSSCNGLVLLSIRINTSSTLRKTVHFLLYGLGYDTISNDHKILKFTPNMEILPLKSGLWRKTNYCGRDLLPILCNALMDPLAFLHGAFHWDIDLGHPKDHFDYGLNSIPFYKELLTQKA</sequence>
<gene>
    <name evidence="1" type="ORF">R3W88_006292</name>
</gene>